<evidence type="ECO:0000313" key="3">
    <source>
        <dbReference type="Proteomes" id="UP000217289"/>
    </source>
</evidence>
<feature type="signal peptide" evidence="1">
    <location>
        <begin position="1"/>
        <end position="22"/>
    </location>
</feature>
<reference evidence="2 3" key="1">
    <citation type="submission" date="2017-06" db="EMBL/GenBank/DDBJ databases">
        <authorList>
            <person name="Kim H.J."/>
            <person name="Triplett B.A."/>
        </authorList>
    </citation>
    <scope>NUCLEOTIDE SEQUENCE [LARGE SCALE GENOMIC DNA]</scope>
    <source>
        <strain evidence="2 3">DSM 14713</strain>
    </source>
</reference>
<dbReference type="KEGG" id="mbd:MEBOL_001616"/>
<dbReference type="EMBL" id="CP022163">
    <property type="protein sequence ID" value="ATB28170.1"/>
    <property type="molecule type" value="Genomic_DNA"/>
</dbReference>
<protein>
    <recommendedName>
        <fullName evidence="4">Lipoprotein</fullName>
    </recommendedName>
</protein>
<dbReference type="PROSITE" id="PS51257">
    <property type="entry name" value="PROKAR_LIPOPROTEIN"/>
    <property type="match status" value="1"/>
</dbReference>
<accession>A0A250IAD4</accession>
<evidence type="ECO:0000313" key="2">
    <source>
        <dbReference type="EMBL" id="ATB28170.1"/>
    </source>
</evidence>
<evidence type="ECO:0000256" key="1">
    <source>
        <dbReference type="SAM" id="SignalP"/>
    </source>
</evidence>
<dbReference type="Proteomes" id="UP000217289">
    <property type="component" value="Chromosome"/>
</dbReference>
<proteinExistence type="predicted"/>
<feature type="chain" id="PRO_5012806552" description="Lipoprotein" evidence="1">
    <location>
        <begin position="23"/>
        <end position="152"/>
    </location>
</feature>
<dbReference type="RefSeq" id="WP_095976873.1">
    <property type="nucleotide sequence ID" value="NZ_CP022163.1"/>
</dbReference>
<keyword evidence="3" id="KW-1185">Reference proteome</keyword>
<dbReference type="AlphaFoldDB" id="A0A250IAD4"/>
<gene>
    <name evidence="2" type="ORF">MEBOL_001616</name>
</gene>
<evidence type="ECO:0008006" key="4">
    <source>
        <dbReference type="Google" id="ProtNLM"/>
    </source>
</evidence>
<sequence>MHPNWKFAVLPLMLGAALLACAGSDDEKGSLEVTVSQTRLNGEGQSTDLYITAIDETGKAGTGTVTLTTKTGDLSAAGGLEAKVDLQEGKASTSYSCTRAPGNADAGVPAKECKGTVSIRAEWNGVKDSVGVTFPKLDAGTPGGDGGTDAGL</sequence>
<organism evidence="2 3">
    <name type="scientific">Melittangium boletus DSM 14713</name>
    <dbReference type="NCBI Taxonomy" id="1294270"/>
    <lineage>
        <taxon>Bacteria</taxon>
        <taxon>Pseudomonadati</taxon>
        <taxon>Myxococcota</taxon>
        <taxon>Myxococcia</taxon>
        <taxon>Myxococcales</taxon>
        <taxon>Cystobacterineae</taxon>
        <taxon>Archangiaceae</taxon>
        <taxon>Melittangium</taxon>
    </lineage>
</organism>
<keyword evidence="1" id="KW-0732">Signal</keyword>
<name>A0A250IAD4_9BACT</name>